<evidence type="ECO:0000313" key="3">
    <source>
        <dbReference type="Proteomes" id="UP001291999"/>
    </source>
</evidence>
<dbReference type="InterPro" id="IPR029063">
    <property type="entry name" value="SAM-dependent_MTases_sf"/>
</dbReference>
<dbReference type="RefSeq" id="WP_322425573.1">
    <property type="nucleotide sequence ID" value="NZ_JAXQPW010000008.1"/>
</dbReference>
<comment type="caution">
    <text evidence="2">The sequence shown here is derived from an EMBL/GenBank/DDBJ whole genome shotgun (WGS) entry which is preliminary data.</text>
</comment>
<feature type="compositionally biased region" description="Basic and acidic residues" evidence="1">
    <location>
        <begin position="327"/>
        <end position="339"/>
    </location>
</feature>
<dbReference type="GO" id="GO:0008168">
    <property type="term" value="F:methyltransferase activity"/>
    <property type="evidence" value="ECO:0007669"/>
    <property type="project" value="UniProtKB-KW"/>
</dbReference>
<dbReference type="SUPFAM" id="SSF53335">
    <property type="entry name" value="S-adenosyl-L-methionine-dependent methyltransferases"/>
    <property type="match status" value="1"/>
</dbReference>
<feature type="region of interest" description="Disordered" evidence="1">
    <location>
        <begin position="323"/>
        <end position="344"/>
    </location>
</feature>
<reference evidence="2 3" key="1">
    <citation type="submission" date="2023-11" db="EMBL/GenBank/DDBJ databases">
        <title>Novel species in genus Nocardioides.</title>
        <authorList>
            <person name="Zhou H."/>
        </authorList>
    </citation>
    <scope>NUCLEOTIDE SEQUENCE [LARGE SCALE GENOMIC DNA]</scope>
    <source>
        <strain evidence="2 3">S-58</strain>
    </source>
</reference>
<dbReference type="Gene3D" id="3.40.50.150">
    <property type="entry name" value="Vaccinia Virus protein VP39"/>
    <property type="match status" value="1"/>
</dbReference>
<dbReference type="Pfam" id="PF13489">
    <property type="entry name" value="Methyltransf_23"/>
    <property type="match status" value="1"/>
</dbReference>
<accession>A0ABU5KGF5</accession>
<gene>
    <name evidence="2" type="ORF">SFC79_19310</name>
</gene>
<organism evidence="2 3">
    <name type="scientific">Nocardioides renjunii</name>
    <dbReference type="NCBI Taxonomy" id="3095075"/>
    <lineage>
        <taxon>Bacteria</taxon>
        <taxon>Bacillati</taxon>
        <taxon>Actinomycetota</taxon>
        <taxon>Actinomycetes</taxon>
        <taxon>Propionibacteriales</taxon>
        <taxon>Nocardioidaceae</taxon>
        <taxon>Nocardioides</taxon>
    </lineage>
</organism>
<dbReference type="GO" id="GO:0032259">
    <property type="term" value="P:methylation"/>
    <property type="evidence" value="ECO:0007669"/>
    <property type="project" value="UniProtKB-KW"/>
</dbReference>
<keyword evidence="2" id="KW-0808">Transferase</keyword>
<sequence length="383" mass="42630">MDDTAAAIVATRRQHILDGTDVTQGRSLEIGPLATPILTRDMGDVRYVDVVDLAGLREHYGTDATVVTEDIVEVDFWLTREDGTVSTLAEAVAPDGPYHHVVASHVIEHVPDMVRWLQDVADVLVDGGSLLLAVPDRRFCFDALRSPATVGQVLQAHHDGDRIPSVRAVYDYARTSVEFPTAAAWAGAWPPEQRTAPLDRARTMVAQQQQGLYVDCHVWPTSPVGLADLLADLVELGLVDFGVERITATQRGHHEFYGTLRRFHRGRDRHVQAAEAVAALAGLRADLPDEDRTWPHQVREAELLEQQQVLERRLARAEARLATATAARDRAREQRDRARRDRRRARARARGLAALVEPQRTRPAVRLVGGVRRRLGRLRPGRG</sequence>
<dbReference type="EMBL" id="JAXQPW010000008">
    <property type="protein sequence ID" value="MDZ5663934.1"/>
    <property type="molecule type" value="Genomic_DNA"/>
</dbReference>
<protein>
    <submittedName>
        <fullName evidence="2">Methyltransferase domain-containing protein</fullName>
    </submittedName>
</protein>
<evidence type="ECO:0000313" key="2">
    <source>
        <dbReference type="EMBL" id="MDZ5663934.1"/>
    </source>
</evidence>
<evidence type="ECO:0000256" key="1">
    <source>
        <dbReference type="SAM" id="MobiDB-lite"/>
    </source>
</evidence>
<proteinExistence type="predicted"/>
<name>A0ABU5KGF5_9ACTN</name>
<keyword evidence="3" id="KW-1185">Reference proteome</keyword>
<dbReference type="Proteomes" id="UP001291999">
    <property type="component" value="Unassembled WGS sequence"/>
</dbReference>
<keyword evidence="2" id="KW-0489">Methyltransferase</keyword>